<feature type="domain" description="Solute-binding protein family 3/N-terminal" evidence="7">
    <location>
        <begin position="49"/>
        <end position="271"/>
    </location>
</feature>
<dbReference type="PANTHER" id="PTHR35936:SF17">
    <property type="entry name" value="ARGININE-BINDING EXTRACELLULAR PROTEIN ARTP"/>
    <property type="match status" value="1"/>
</dbReference>
<name>A0A318TRD4_9BACL</name>
<evidence type="ECO:0000256" key="2">
    <source>
        <dbReference type="ARBA" id="ARBA00010333"/>
    </source>
</evidence>
<accession>A0A318TRD4</accession>
<dbReference type="SUPFAM" id="SSF53850">
    <property type="entry name" value="Periplasmic binding protein-like II"/>
    <property type="match status" value="1"/>
</dbReference>
<comment type="subcellular location">
    <subcellularLocation>
        <location evidence="1">Cell envelope</location>
    </subcellularLocation>
</comment>
<proteinExistence type="inferred from homology"/>
<feature type="region of interest" description="Disordered" evidence="5">
    <location>
        <begin position="25"/>
        <end position="46"/>
    </location>
</feature>
<dbReference type="GO" id="GO:0015276">
    <property type="term" value="F:ligand-gated monoatomic ion channel activity"/>
    <property type="evidence" value="ECO:0007669"/>
    <property type="project" value="InterPro"/>
</dbReference>
<organism evidence="9 10">
    <name type="scientific">Ureibacillus chungkukjangi</name>
    <dbReference type="NCBI Taxonomy" id="1202712"/>
    <lineage>
        <taxon>Bacteria</taxon>
        <taxon>Bacillati</taxon>
        <taxon>Bacillota</taxon>
        <taxon>Bacilli</taxon>
        <taxon>Bacillales</taxon>
        <taxon>Caryophanaceae</taxon>
        <taxon>Ureibacillus</taxon>
    </lineage>
</organism>
<evidence type="ECO:0000313" key="9">
    <source>
        <dbReference type="EMBL" id="PYF05598.1"/>
    </source>
</evidence>
<evidence type="ECO:0000259" key="7">
    <source>
        <dbReference type="SMART" id="SM00062"/>
    </source>
</evidence>
<dbReference type="PROSITE" id="PS51257">
    <property type="entry name" value="PROKAR_LIPOPROTEIN"/>
    <property type="match status" value="1"/>
</dbReference>
<dbReference type="CDD" id="cd13530">
    <property type="entry name" value="PBP2_peptides_like"/>
    <property type="match status" value="1"/>
</dbReference>
<dbReference type="PANTHER" id="PTHR35936">
    <property type="entry name" value="MEMBRANE-BOUND LYTIC MUREIN TRANSGLYCOSYLASE F"/>
    <property type="match status" value="1"/>
</dbReference>
<dbReference type="Proteomes" id="UP000247416">
    <property type="component" value="Unassembled WGS sequence"/>
</dbReference>
<comment type="similarity">
    <text evidence="2 4">Belongs to the bacterial solute-binding protein 3 family.</text>
</comment>
<dbReference type="EMBL" id="QJTJ01000017">
    <property type="protein sequence ID" value="PYF05598.1"/>
    <property type="molecule type" value="Genomic_DNA"/>
</dbReference>
<evidence type="ECO:0000256" key="6">
    <source>
        <dbReference type="SAM" id="SignalP"/>
    </source>
</evidence>
<dbReference type="SMART" id="SM00079">
    <property type="entry name" value="PBPe"/>
    <property type="match status" value="1"/>
</dbReference>
<sequence>MKNKVFLLMLGLVIGILAACGTAENETSTNGSGSAPDSSTDATTEETKVLTVGTSADYAPFEFVDTKVSEDIIGFDIDLANLIAERLGYELKFTNSDFNSLIPGLQAKKYDLVISGMTPTEERDEVVDFSTPYYETEQYMVSMKESNITSMEDLKGKKVGAQVSSIQEDLAKEFGEEHGFTVESRDLIPQLIQEMKNGRLDAAVIENIVSDNYLSQNDDLAAFTIKVEEPDYKAVVFQEGSTLKAEFDGVIQELIDEGKIEELKKKWFVVE</sequence>
<feature type="domain" description="Ionotropic glutamate receptor C-terminal" evidence="8">
    <location>
        <begin position="49"/>
        <end position="270"/>
    </location>
</feature>
<dbReference type="OrthoDB" id="9811552at2"/>
<dbReference type="GO" id="GO:0016020">
    <property type="term" value="C:membrane"/>
    <property type="evidence" value="ECO:0007669"/>
    <property type="project" value="InterPro"/>
</dbReference>
<evidence type="ECO:0000259" key="8">
    <source>
        <dbReference type="SMART" id="SM00079"/>
    </source>
</evidence>
<feature type="compositionally biased region" description="Polar residues" evidence="5">
    <location>
        <begin position="25"/>
        <end position="42"/>
    </location>
</feature>
<dbReference type="Pfam" id="PF00497">
    <property type="entry name" value="SBP_bac_3"/>
    <property type="match status" value="1"/>
</dbReference>
<dbReference type="InterPro" id="IPR001320">
    <property type="entry name" value="Iontro_rcpt_C"/>
</dbReference>
<comment type="caution">
    <text evidence="9">The sequence shown here is derived from an EMBL/GenBank/DDBJ whole genome shotgun (WGS) entry which is preliminary data.</text>
</comment>
<evidence type="ECO:0000313" key="10">
    <source>
        <dbReference type="Proteomes" id="UP000247416"/>
    </source>
</evidence>
<evidence type="ECO:0000256" key="1">
    <source>
        <dbReference type="ARBA" id="ARBA00004196"/>
    </source>
</evidence>
<feature type="signal peptide" evidence="6">
    <location>
        <begin position="1"/>
        <end position="18"/>
    </location>
</feature>
<evidence type="ECO:0000256" key="4">
    <source>
        <dbReference type="RuleBase" id="RU003744"/>
    </source>
</evidence>
<reference evidence="9 10" key="1">
    <citation type="submission" date="2018-06" db="EMBL/GenBank/DDBJ databases">
        <title>Genomic Encyclopedia of Archaeal and Bacterial Type Strains, Phase II (KMG-II): from individual species to whole genera.</title>
        <authorList>
            <person name="Goeker M."/>
        </authorList>
    </citation>
    <scope>NUCLEOTIDE SEQUENCE [LARGE SCALE GENOMIC DNA]</scope>
    <source>
        <strain evidence="9 10">KACC 16626</strain>
    </source>
</reference>
<dbReference type="InterPro" id="IPR001638">
    <property type="entry name" value="Solute-binding_3/MltF_N"/>
</dbReference>
<protein>
    <submittedName>
        <fullName evidence="9">Polar amino acid transport system substrate-binding protein</fullName>
    </submittedName>
</protein>
<evidence type="ECO:0000256" key="3">
    <source>
        <dbReference type="ARBA" id="ARBA00022729"/>
    </source>
</evidence>
<dbReference type="AlphaFoldDB" id="A0A318TRD4"/>
<evidence type="ECO:0000256" key="5">
    <source>
        <dbReference type="SAM" id="MobiDB-lite"/>
    </source>
</evidence>
<keyword evidence="10" id="KW-1185">Reference proteome</keyword>
<gene>
    <name evidence="9" type="ORF">BJ095_1177</name>
</gene>
<dbReference type="RefSeq" id="WP_107933512.1">
    <property type="nucleotide sequence ID" value="NZ_PYWJ01000006.1"/>
</dbReference>
<dbReference type="GO" id="GO:0030313">
    <property type="term" value="C:cell envelope"/>
    <property type="evidence" value="ECO:0007669"/>
    <property type="project" value="UniProtKB-SubCell"/>
</dbReference>
<dbReference type="Gene3D" id="3.40.190.10">
    <property type="entry name" value="Periplasmic binding protein-like II"/>
    <property type="match status" value="2"/>
</dbReference>
<dbReference type="PROSITE" id="PS01039">
    <property type="entry name" value="SBP_BACTERIAL_3"/>
    <property type="match status" value="1"/>
</dbReference>
<dbReference type="InterPro" id="IPR018313">
    <property type="entry name" value="SBP_3_CS"/>
</dbReference>
<feature type="chain" id="PRO_5038895436" evidence="6">
    <location>
        <begin position="19"/>
        <end position="271"/>
    </location>
</feature>
<keyword evidence="3 6" id="KW-0732">Signal</keyword>
<dbReference type="SMART" id="SM00062">
    <property type="entry name" value="PBPb"/>
    <property type="match status" value="1"/>
</dbReference>